<accession>A0ABU9DTG5</accession>
<comment type="catalytic activity">
    <reaction evidence="1">
        <text>ATP + protein L-histidine = ADP + protein N-phospho-L-histidine.</text>
        <dbReference type="EC" id="2.7.13.3"/>
    </reaction>
</comment>
<comment type="caution">
    <text evidence="11">The sequence shown here is derived from an EMBL/GenBank/DDBJ whole genome shotgun (WGS) entry which is preliminary data.</text>
</comment>
<evidence type="ECO:0000313" key="12">
    <source>
        <dbReference type="Proteomes" id="UP001469365"/>
    </source>
</evidence>
<dbReference type="InterPro" id="IPR035965">
    <property type="entry name" value="PAS-like_dom_sf"/>
</dbReference>
<dbReference type="SUPFAM" id="SSF55874">
    <property type="entry name" value="ATPase domain of HSP90 chaperone/DNA topoisomerase II/histidine kinase"/>
    <property type="match status" value="1"/>
</dbReference>
<evidence type="ECO:0000313" key="11">
    <source>
        <dbReference type="EMBL" id="MEK8132172.1"/>
    </source>
</evidence>
<keyword evidence="7 11" id="KW-0067">ATP-binding</keyword>
<dbReference type="SMART" id="SM00387">
    <property type="entry name" value="HATPase_c"/>
    <property type="match status" value="1"/>
</dbReference>
<proteinExistence type="predicted"/>
<evidence type="ECO:0000256" key="9">
    <source>
        <dbReference type="SAM" id="Phobius"/>
    </source>
</evidence>
<evidence type="ECO:0000256" key="3">
    <source>
        <dbReference type="ARBA" id="ARBA00022553"/>
    </source>
</evidence>
<dbReference type="SUPFAM" id="SSF47384">
    <property type="entry name" value="Homodimeric domain of signal transducing histidine kinase"/>
    <property type="match status" value="1"/>
</dbReference>
<evidence type="ECO:0000256" key="6">
    <source>
        <dbReference type="ARBA" id="ARBA00022777"/>
    </source>
</evidence>
<keyword evidence="9" id="KW-1133">Transmembrane helix</keyword>
<gene>
    <name evidence="11" type="ORF">WMW72_30165</name>
</gene>
<evidence type="ECO:0000256" key="5">
    <source>
        <dbReference type="ARBA" id="ARBA00022741"/>
    </source>
</evidence>
<keyword evidence="3" id="KW-0597">Phosphoprotein</keyword>
<protein>
    <recommendedName>
        <fullName evidence="2">histidine kinase</fullName>
        <ecNumber evidence="2">2.7.13.3</ecNumber>
    </recommendedName>
</protein>
<keyword evidence="5" id="KW-0547">Nucleotide-binding</keyword>
<dbReference type="SUPFAM" id="SSF55785">
    <property type="entry name" value="PYP-like sensor domain (PAS domain)"/>
    <property type="match status" value="1"/>
</dbReference>
<dbReference type="InterPro" id="IPR000014">
    <property type="entry name" value="PAS"/>
</dbReference>
<dbReference type="InterPro" id="IPR003594">
    <property type="entry name" value="HATPase_dom"/>
</dbReference>
<dbReference type="PRINTS" id="PR00344">
    <property type="entry name" value="BCTRLSENSOR"/>
</dbReference>
<dbReference type="RefSeq" id="WP_341419300.1">
    <property type="nucleotide sequence ID" value="NZ_JBBPCC010000027.1"/>
</dbReference>
<dbReference type="InterPro" id="IPR005467">
    <property type="entry name" value="His_kinase_dom"/>
</dbReference>
<dbReference type="GO" id="GO:0005524">
    <property type="term" value="F:ATP binding"/>
    <property type="evidence" value="ECO:0007669"/>
    <property type="project" value="UniProtKB-KW"/>
</dbReference>
<feature type="transmembrane region" description="Helical" evidence="9">
    <location>
        <begin position="66"/>
        <end position="89"/>
    </location>
</feature>
<dbReference type="CDD" id="cd00130">
    <property type="entry name" value="PAS"/>
    <property type="match status" value="1"/>
</dbReference>
<keyword evidence="8" id="KW-0902">Two-component regulatory system</keyword>
<dbReference type="SMART" id="SM00388">
    <property type="entry name" value="HisKA"/>
    <property type="match status" value="1"/>
</dbReference>
<keyword evidence="9" id="KW-0472">Membrane</keyword>
<name>A0ABU9DTG5_9BACL</name>
<dbReference type="InterPro" id="IPR036890">
    <property type="entry name" value="HATPase_C_sf"/>
</dbReference>
<evidence type="ECO:0000256" key="8">
    <source>
        <dbReference type="ARBA" id="ARBA00023012"/>
    </source>
</evidence>
<dbReference type="InterPro" id="IPR013656">
    <property type="entry name" value="PAS_4"/>
</dbReference>
<feature type="transmembrane region" description="Helical" evidence="9">
    <location>
        <begin position="38"/>
        <end position="54"/>
    </location>
</feature>
<keyword evidence="9" id="KW-0812">Transmembrane</keyword>
<keyword evidence="6" id="KW-0418">Kinase</keyword>
<feature type="domain" description="Histidine kinase" evidence="10">
    <location>
        <begin position="346"/>
        <end position="551"/>
    </location>
</feature>
<dbReference type="SMART" id="SM00091">
    <property type="entry name" value="PAS"/>
    <property type="match status" value="1"/>
</dbReference>
<dbReference type="PROSITE" id="PS50109">
    <property type="entry name" value="HIS_KIN"/>
    <property type="match status" value="1"/>
</dbReference>
<evidence type="ECO:0000256" key="2">
    <source>
        <dbReference type="ARBA" id="ARBA00012438"/>
    </source>
</evidence>
<dbReference type="Gene3D" id="3.30.450.20">
    <property type="entry name" value="PAS domain"/>
    <property type="match status" value="1"/>
</dbReference>
<organism evidence="11 12">
    <name type="scientific">Paenibacillus filicis</name>
    <dbReference type="NCBI Taxonomy" id="669464"/>
    <lineage>
        <taxon>Bacteria</taxon>
        <taxon>Bacillati</taxon>
        <taxon>Bacillota</taxon>
        <taxon>Bacilli</taxon>
        <taxon>Bacillales</taxon>
        <taxon>Paenibacillaceae</taxon>
        <taxon>Paenibacillus</taxon>
    </lineage>
</organism>
<keyword evidence="4" id="KW-0808">Transferase</keyword>
<evidence type="ECO:0000256" key="7">
    <source>
        <dbReference type="ARBA" id="ARBA00022840"/>
    </source>
</evidence>
<dbReference type="Gene3D" id="3.30.565.10">
    <property type="entry name" value="Histidine kinase-like ATPase, C-terminal domain"/>
    <property type="match status" value="1"/>
</dbReference>
<dbReference type="InterPro" id="IPR003661">
    <property type="entry name" value="HisK_dim/P_dom"/>
</dbReference>
<feature type="transmembrane region" description="Helical" evidence="9">
    <location>
        <begin position="166"/>
        <end position="189"/>
    </location>
</feature>
<dbReference type="Gene3D" id="1.10.287.130">
    <property type="match status" value="1"/>
</dbReference>
<dbReference type="CDD" id="cd00082">
    <property type="entry name" value="HisKA"/>
    <property type="match status" value="1"/>
</dbReference>
<dbReference type="InterPro" id="IPR036097">
    <property type="entry name" value="HisK_dim/P_sf"/>
</dbReference>
<evidence type="ECO:0000256" key="4">
    <source>
        <dbReference type="ARBA" id="ARBA00022679"/>
    </source>
</evidence>
<dbReference type="PANTHER" id="PTHR43065:SF10">
    <property type="entry name" value="PEROXIDE STRESS-ACTIVATED HISTIDINE KINASE MAK3"/>
    <property type="match status" value="1"/>
</dbReference>
<dbReference type="EC" id="2.7.13.3" evidence="2"/>
<evidence type="ECO:0000259" key="10">
    <source>
        <dbReference type="PROSITE" id="PS50109"/>
    </source>
</evidence>
<evidence type="ECO:0000256" key="1">
    <source>
        <dbReference type="ARBA" id="ARBA00000085"/>
    </source>
</evidence>
<dbReference type="Pfam" id="PF00512">
    <property type="entry name" value="HisKA"/>
    <property type="match status" value="1"/>
</dbReference>
<reference evidence="11 12" key="1">
    <citation type="submission" date="2024-04" db="EMBL/GenBank/DDBJ databases">
        <title>draft genome sequnece of Paenibacillus filicis.</title>
        <authorList>
            <person name="Kim D.-U."/>
        </authorList>
    </citation>
    <scope>NUCLEOTIDE SEQUENCE [LARGE SCALE GENOMIC DNA]</scope>
    <source>
        <strain evidence="11 12">KACC14197</strain>
    </source>
</reference>
<feature type="transmembrane region" description="Helical" evidence="9">
    <location>
        <begin position="132"/>
        <end position="154"/>
    </location>
</feature>
<dbReference type="InterPro" id="IPR004358">
    <property type="entry name" value="Sig_transdc_His_kin-like_C"/>
</dbReference>
<keyword evidence="12" id="KW-1185">Reference proteome</keyword>
<dbReference type="Pfam" id="PF08448">
    <property type="entry name" value="PAS_4"/>
    <property type="match status" value="1"/>
</dbReference>
<feature type="transmembrane region" description="Helical" evidence="9">
    <location>
        <begin position="101"/>
        <end position="120"/>
    </location>
</feature>
<dbReference type="EMBL" id="JBBPCC010000027">
    <property type="protein sequence ID" value="MEK8132172.1"/>
    <property type="molecule type" value="Genomic_DNA"/>
</dbReference>
<sequence>MLVFKEMLLQVLLVVMPLFLLELYPCRNKTPERLYDRLAAYCAVSMVICVVFALKFNYEISFDMRVLPYIVAALYSSRQSAVFITLLYMGMRLMTMGPSSGFLIFLIANLVMISVLFLFRRRFRVTSVSGRMGIAVFIIVISCVMQVVGLLSWWELAGIPVQAWKGFFAFVGLFSLLKVVAIGMMVYLVENIMEKRRLQQQVRDISGRYADQAHKLQQLVDGAPIAFVAIDREGVISVVNDEALRHFPRHSKQQLIGKYHQQIADFYGFDIKQTYLHEAIRGHEVRSRLCDHESGTYVISAYPLYTSEGVFDGAVSIITDITELARLRKEVGHMEGLSLVGRMAASITHEIRNPMAVIRGFVQLMRERPGAASEVYLAVIQEELDRANGIIDDFLSLAQNRVVERKDTDLHLLLNKLQPLFMAEANMRGHTLHYRLADSLTLLSLNEKEMKQLLLNLVRNGMEAMEQSGVLTVETRETPDAVEVLIGDTGPGMSEEVREQLFKPFFTTKQGGTGLGLAVCCSIAERHEGTIRVESEPGAGTIFTVRFSKTAQSLTAAARSAL</sequence>
<dbReference type="Proteomes" id="UP001469365">
    <property type="component" value="Unassembled WGS sequence"/>
</dbReference>
<dbReference type="Pfam" id="PF02518">
    <property type="entry name" value="HATPase_c"/>
    <property type="match status" value="1"/>
</dbReference>
<dbReference type="PANTHER" id="PTHR43065">
    <property type="entry name" value="SENSOR HISTIDINE KINASE"/>
    <property type="match status" value="1"/>
</dbReference>